<dbReference type="PANTHER" id="PTHR33469:SF5">
    <property type="entry name" value="PROTEIN EARLY FLOWERING 4"/>
    <property type="match status" value="1"/>
</dbReference>
<keyword evidence="3" id="KW-0090">Biological rhythms</keyword>
<dbReference type="InterPro" id="IPR009741">
    <property type="entry name" value="EARLY_FLOWERING_4_dom"/>
</dbReference>
<evidence type="ECO:0000313" key="7">
    <source>
        <dbReference type="EMBL" id="GMH04200.1"/>
    </source>
</evidence>
<dbReference type="GO" id="GO:0005634">
    <property type="term" value="C:nucleus"/>
    <property type="evidence" value="ECO:0007669"/>
    <property type="project" value="UniProtKB-SubCell"/>
</dbReference>
<dbReference type="AlphaFoldDB" id="A0AAD3XH10"/>
<comment type="caution">
    <text evidence="7">The sequence shown here is derived from an EMBL/GenBank/DDBJ whole genome shotgun (WGS) entry which is preliminary data.</text>
</comment>
<evidence type="ECO:0000313" key="8">
    <source>
        <dbReference type="Proteomes" id="UP001279734"/>
    </source>
</evidence>
<evidence type="ECO:0000256" key="4">
    <source>
        <dbReference type="ARBA" id="ARBA00023242"/>
    </source>
</evidence>
<keyword evidence="8" id="KW-1185">Reference proteome</keyword>
<dbReference type="EMBL" id="BSYO01000005">
    <property type="protein sequence ID" value="GMH04200.1"/>
    <property type="molecule type" value="Genomic_DNA"/>
</dbReference>
<dbReference type="GO" id="GO:0048511">
    <property type="term" value="P:rhythmic process"/>
    <property type="evidence" value="ECO:0007669"/>
    <property type="project" value="UniProtKB-KW"/>
</dbReference>
<dbReference type="GO" id="GO:0009649">
    <property type="term" value="P:entrainment of circadian clock"/>
    <property type="evidence" value="ECO:0007669"/>
    <property type="project" value="TreeGrafter"/>
</dbReference>
<feature type="compositionally biased region" description="Low complexity" evidence="5">
    <location>
        <begin position="1"/>
        <end position="19"/>
    </location>
</feature>
<proteinExistence type="inferred from homology"/>
<name>A0AAD3XH10_NEPGR</name>
<reference evidence="7" key="1">
    <citation type="submission" date="2023-05" db="EMBL/GenBank/DDBJ databases">
        <title>Nepenthes gracilis genome sequencing.</title>
        <authorList>
            <person name="Fukushima K."/>
        </authorList>
    </citation>
    <scope>NUCLEOTIDE SEQUENCE</scope>
    <source>
        <strain evidence="7">SING2019-196</strain>
    </source>
</reference>
<organism evidence="7 8">
    <name type="scientific">Nepenthes gracilis</name>
    <name type="common">Slender pitcher plant</name>
    <dbReference type="NCBI Taxonomy" id="150966"/>
    <lineage>
        <taxon>Eukaryota</taxon>
        <taxon>Viridiplantae</taxon>
        <taxon>Streptophyta</taxon>
        <taxon>Embryophyta</taxon>
        <taxon>Tracheophyta</taxon>
        <taxon>Spermatophyta</taxon>
        <taxon>Magnoliopsida</taxon>
        <taxon>eudicotyledons</taxon>
        <taxon>Gunneridae</taxon>
        <taxon>Pentapetalae</taxon>
        <taxon>Caryophyllales</taxon>
        <taxon>Nepenthaceae</taxon>
        <taxon>Nepenthes</taxon>
    </lineage>
</organism>
<dbReference type="GO" id="GO:0042753">
    <property type="term" value="P:positive regulation of circadian rhythm"/>
    <property type="evidence" value="ECO:0007669"/>
    <property type="project" value="InterPro"/>
</dbReference>
<dbReference type="Proteomes" id="UP001279734">
    <property type="component" value="Unassembled WGS sequence"/>
</dbReference>
<dbReference type="Pfam" id="PF07011">
    <property type="entry name" value="Elf4"/>
    <property type="match status" value="1"/>
</dbReference>
<keyword evidence="4" id="KW-0539">Nucleus</keyword>
<evidence type="ECO:0000259" key="6">
    <source>
        <dbReference type="Pfam" id="PF07011"/>
    </source>
</evidence>
<feature type="domain" description="Protein EARLY FLOWERING 4" evidence="6">
    <location>
        <begin position="65"/>
        <end position="142"/>
    </location>
</feature>
<evidence type="ECO:0000256" key="5">
    <source>
        <dbReference type="SAM" id="MobiDB-lite"/>
    </source>
</evidence>
<gene>
    <name evidence="7" type="ORF">Nepgr_006039</name>
</gene>
<evidence type="ECO:0000256" key="2">
    <source>
        <dbReference type="ARBA" id="ARBA00009514"/>
    </source>
</evidence>
<comment type="similarity">
    <text evidence="2">Belongs to the EARLY FLOWERING 4 family.</text>
</comment>
<evidence type="ECO:0000256" key="1">
    <source>
        <dbReference type="ARBA" id="ARBA00004123"/>
    </source>
</evidence>
<evidence type="ECO:0000256" key="3">
    <source>
        <dbReference type="ARBA" id="ARBA00023108"/>
    </source>
</evidence>
<sequence length="181" mass="19645">MATLDSSSAAGSGMDNGSNGDDHNHQHHNDRLKTLTATAATTGNSHWLNGFLDDVTAADGVNDDCNSEVWNEFAKSFSQVQSVLDRNRVLIQQVNENHQSKIPDNLLKNVSLIQEINGNISKVVSLYSDLSTNFSSMFHQRKVLNSKTNNVKKGGGECGGLKVDDFLALVSGSNQQLLKLD</sequence>
<protein>
    <recommendedName>
        <fullName evidence="6">Protein EARLY FLOWERING 4 domain-containing protein</fullName>
    </recommendedName>
</protein>
<accession>A0AAD3XH10</accession>
<dbReference type="PANTHER" id="PTHR33469">
    <property type="entry name" value="PROTEIN ELF4-LIKE 4"/>
    <property type="match status" value="1"/>
</dbReference>
<feature type="region of interest" description="Disordered" evidence="5">
    <location>
        <begin position="1"/>
        <end position="28"/>
    </location>
</feature>
<comment type="subcellular location">
    <subcellularLocation>
        <location evidence="1">Nucleus</location>
    </subcellularLocation>
</comment>
<dbReference type="InterPro" id="IPR040462">
    <property type="entry name" value="EARLY_FLOWERING_4"/>
</dbReference>